<sequence>KLAWLKEMESRGDIDWQRVKEVHDQWKYSHSGMGAGLAIIVAIVVTVLTWGAASAAVGAGAQAGTAMAAAVPATATTAAVSAGWANVALTSAITSMASNAAINTINSGGDLGKALSATFSEEAMKGYLTSAVAAGITTGLIDGYFADKSSAGSGGIDVDLSNAGQASAGTTGPSFNLNEWSSLGKFAAYQGSKAVVSAGVDAAINGGSFEEKLAASLTSAAIHVVSAAAFNQVGNLGLEGGSLEKVAVKALVGGLISQAATGDFATGALAAGANEALSNKLAELVKGDKDLESMASQLVGAVAAGITGGDVNLGSNIAQYDNLYNRQLHPKEIEFLADQELVDRYIGYMSERGVSLNEAEARQALDRYGAAMADIGWTSVNGRDAATEAFILAEAARVPDVYIDSDGKQHKLFSVTAEEYRNELINLKPLFSAYETNNEVRSYLENNFDPQRLTNWAADYRTGQLAGYEDAAKNATLMGDVQALLAALVGAPAHIKDALLSDEIGPFDDAQMQSYYQTLLKLQGRGLEAGYLSEYDWATTQRLAVIGIPLSEVGGGLAAKGLGKVLSSIADRKAALSGSLPESTPPWVSSIVDRQETGIEWGKGIQNQGMPWENYLASQLPSGARLPPAFKTFDFYDVSTGTAISAKTLDTATAAKIANPSQIYSSLKGNIDAVAKFDSYTLSNITLNKNMINVRELQIAVPSGTTSAQWVQINRAIEYGKSQKVNVVIISIK</sequence>
<evidence type="ECO:0000259" key="3">
    <source>
        <dbReference type="Pfam" id="PF21111"/>
    </source>
</evidence>
<evidence type="ECO:0000313" key="4">
    <source>
        <dbReference type="EMBL" id="TDN42325.1"/>
    </source>
</evidence>
<dbReference type="Pfam" id="PF21111">
    <property type="entry name" value="CDI_toxin_EC869_like"/>
    <property type="match status" value="1"/>
</dbReference>
<dbReference type="RefSeq" id="WP_211342538.1">
    <property type="nucleotide sequence ID" value="NZ_SNVV01000055.1"/>
</dbReference>
<reference evidence="4 5" key="1">
    <citation type="submission" date="2019-03" db="EMBL/GenBank/DDBJ databases">
        <title>Genomic Encyclopedia of Type Strains, Phase IV (KMG-IV): sequencing the most valuable type-strain genomes for metagenomic binning, comparative biology and taxonomic classification.</title>
        <authorList>
            <person name="Goeker M."/>
        </authorList>
    </citation>
    <scope>NUCLEOTIDE SEQUENCE [LARGE SCALE GENOMIC DNA]</scope>
    <source>
        <strain evidence="4 5">DSM 12121</strain>
    </source>
</reference>
<keyword evidence="1" id="KW-0472">Membrane</keyword>
<feature type="domain" description="DUF637" evidence="2">
    <location>
        <begin position="88"/>
        <end position="271"/>
    </location>
</feature>
<keyword evidence="5" id="KW-1185">Reference proteome</keyword>
<feature type="domain" description="CdiA toxin EC869-like" evidence="3">
    <location>
        <begin position="608"/>
        <end position="729"/>
    </location>
</feature>
<dbReference type="Gene3D" id="3.40.1350.110">
    <property type="match status" value="1"/>
</dbReference>
<feature type="transmembrane region" description="Helical" evidence="1">
    <location>
        <begin position="35"/>
        <end position="53"/>
    </location>
</feature>
<evidence type="ECO:0000313" key="5">
    <source>
        <dbReference type="Proteomes" id="UP000295129"/>
    </source>
</evidence>
<dbReference type="Proteomes" id="UP000295129">
    <property type="component" value="Unassembled WGS sequence"/>
</dbReference>
<proteinExistence type="predicted"/>
<evidence type="ECO:0000256" key="1">
    <source>
        <dbReference type="SAM" id="Phobius"/>
    </source>
</evidence>
<protein>
    <submittedName>
        <fullName evidence="4">Putative hemagglutinin DUF637</fullName>
    </submittedName>
</protein>
<dbReference type="EMBL" id="SNVV01000055">
    <property type="protein sequence ID" value="TDN42325.1"/>
    <property type="molecule type" value="Genomic_DNA"/>
</dbReference>
<organism evidence="4 5">
    <name type="scientific">Azoarcus indigens</name>
    <dbReference type="NCBI Taxonomy" id="29545"/>
    <lineage>
        <taxon>Bacteria</taxon>
        <taxon>Pseudomonadati</taxon>
        <taxon>Pseudomonadota</taxon>
        <taxon>Betaproteobacteria</taxon>
        <taxon>Rhodocyclales</taxon>
        <taxon>Zoogloeaceae</taxon>
        <taxon>Azoarcus</taxon>
    </lineage>
</organism>
<dbReference type="AlphaFoldDB" id="A0A4R6DCS9"/>
<dbReference type="InterPro" id="IPR033799">
    <property type="entry name" value="CdiA_EC869-like"/>
</dbReference>
<feature type="non-terminal residue" evidence="4">
    <location>
        <position position="1"/>
    </location>
</feature>
<evidence type="ECO:0000259" key="2">
    <source>
        <dbReference type="Pfam" id="PF04830"/>
    </source>
</evidence>
<keyword evidence="1" id="KW-1133">Transmembrane helix</keyword>
<dbReference type="Pfam" id="PF04830">
    <property type="entry name" value="DUF637"/>
    <property type="match status" value="1"/>
</dbReference>
<dbReference type="InterPro" id="IPR006915">
    <property type="entry name" value="DUF637_hemagglutn_put"/>
</dbReference>
<gene>
    <name evidence="4" type="ORF">C7389_1551</name>
</gene>
<keyword evidence="1" id="KW-0812">Transmembrane</keyword>
<dbReference type="CDD" id="cd13444">
    <property type="entry name" value="CDI_toxin_EC869_like"/>
    <property type="match status" value="1"/>
</dbReference>
<name>A0A4R6DCS9_9RHOO</name>
<comment type="caution">
    <text evidence="4">The sequence shown here is derived from an EMBL/GenBank/DDBJ whole genome shotgun (WGS) entry which is preliminary data.</text>
</comment>
<accession>A0A4R6DCS9</accession>
<dbReference type="GO" id="GO:0004530">
    <property type="term" value="F:deoxyribonuclease I activity"/>
    <property type="evidence" value="ECO:0007669"/>
    <property type="project" value="InterPro"/>
</dbReference>